<name>A0AAX4FTR3_9EURY</name>
<evidence type="ECO:0000256" key="4">
    <source>
        <dbReference type="ARBA" id="ARBA00022801"/>
    </source>
</evidence>
<dbReference type="Pfam" id="PF01934">
    <property type="entry name" value="HepT-like"/>
    <property type="match status" value="1"/>
</dbReference>
<dbReference type="AlphaFoldDB" id="A0AAX4FTR3"/>
<dbReference type="InterPro" id="IPR008201">
    <property type="entry name" value="HepT-like"/>
</dbReference>
<evidence type="ECO:0000313" key="5">
    <source>
        <dbReference type="EMBL" id="WOX57322.1"/>
    </source>
</evidence>
<dbReference type="GeneID" id="85733182"/>
<gene>
    <name evidence="5" type="ORF">R6Y96_08455</name>
</gene>
<evidence type="ECO:0000256" key="1">
    <source>
        <dbReference type="ARBA" id="ARBA00022553"/>
    </source>
</evidence>
<keyword evidence="6" id="KW-1185">Reference proteome</keyword>
<keyword evidence="3" id="KW-0540">Nuclease</keyword>
<dbReference type="KEGG" id="mrc:R6Y96_08455"/>
<dbReference type="Proteomes" id="UP001305652">
    <property type="component" value="Chromosome"/>
</dbReference>
<dbReference type="GO" id="GO:0004540">
    <property type="term" value="F:RNA nuclease activity"/>
    <property type="evidence" value="ECO:0007669"/>
    <property type="project" value="InterPro"/>
</dbReference>
<protein>
    <submittedName>
        <fullName evidence="5">HepT-like ribonuclease domain-containing protein</fullName>
    </submittedName>
</protein>
<dbReference type="RefSeq" id="WP_318620863.1">
    <property type="nucleotide sequence ID" value="NZ_CP137642.1"/>
</dbReference>
<keyword evidence="2" id="KW-1277">Toxin-antitoxin system</keyword>
<evidence type="ECO:0000313" key="6">
    <source>
        <dbReference type="Proteomes" id="UP001305652"/>
    </source>
</evidence>
<proteinExistence type="predicted"/>
<evidence type="ECO:0000256" key="3">
    <source>
        <dbReference type="ARBA" id="ARBA00022722"/>
    </source>
</evidence>
<keyword evidence="4" id="KW-0378">Hydrolase</keyword>
<dbReference type="EMBL" id="CP137642">
    <property type="protein sequence ID" value="WOX57322.1"/>
    <property type="molecule type" value="Genomic_DNA"/>
</dbReference>
<evidence type="ECO:0000256" key="2">
    <source>
        <dbReference type="ARBA" id="ARBA00022649"/>
    </source>
</evidence>
<accession>A0AAX4FTR3</accession>
<keyword evidence="1" id="KW-0597">Phosphoprotein</keyword>
<reference evidence="5 6" key="1">
    <citation type="submission" date="2023-10" db="EMBL/GenBank/DDBJ databases">
        <title>The complete genome sequence of Methanoculleus receptaculi DSM 18860.</title>
        <authorList>
            <person name="Lai S.-J."/>
            <person name="You Y.-T."/>
            <person name="Chen S.-C."/>
        </authorList>
    </citation>
    <scope>NUCLEOTIDE SEQUENCE [LARGE SCALE GENOMIC DNA]</scope>
    <source>
        <strain evidence="5 6">DSM 18860</strain>
    </source>
</reference>
<sequence length="66" mass="7669">MNHIVEFTAGRAYDEYRLDPMLCSAVERQFEIIGEALNNLLRQEPGIKKRISDANPIIAFRNRLIH</sequence>
<dbReference type="GO" id="GO:0016787">
    <property type="term" value="F:hydrolase activity"/>
    <property type="evidence" value="ECO:0007669"/>
    <property type="project" value="UniProtKB-KW"/>
</dbReference>
<dbReference type="GO" id="GO:0110001">
    <property type="term" value="C:toxin-antitoxin complex"/>
    <property type="evidence" value="ECO:0007669"/>
    <property type="project" value="InterPro"/>
</dbReference>
<organism evidence="5 6">
    <name type="scientific">Methanoculleus receptaculi</name>
    <dbReference type="NCBI Taxonomy" id="394967"/>
    <lineage>
        <taxon>Archaea</taxon>
        <taxon>Methanobacteriati</taxon>
        <taxon>Methanobacteriota</taxon>
        <taxon>Stenosarchaea group</taxon>
        <taxon>Methanomicrobia</taxon>
        <taxon>Methanomicrobiales</taxon>
        <taxon>Methanomicrobiaceae</taxon>
        <taxon>Methanoculleus</taxon>
    </lineage>
</organism>